<sequence>MDLDALARFGPLSTHQQMIDQIQGFRQDLTRETTDFNREMRNFQDVFLMHFINTRVRLVNYRELITRGVEPLQKLTRGSGLDRAVAVLPLDGQAPAVTDAAVGTPMPQWVGEIDAWDDDYVLRAIEHYNEDFGIL</sequence>
<dbReference type="Proteomes" id="UP000308600">
    <property type="component" value="Unassembled WGS sequence"/>
</dbReference>
<accession>A0ACD3BA40</accession>
<dbReference type="EMBL" id="ML208268">
    <property type="protein sequence ID" value="TFK74504.1"/>
    <property type="molecule type" value="Genomic_DNA"/>
</dbReference>
<evidence type="ECO:0000313" key="2">
    <source>
        <dbReference type="Proteomes" id="UP000308600"/>
    </source>
</evidence>
<gene>
    <name evidence="1" type="ORF">BDN72DRAFT_833497</name>
</gene>
<reference evidence="1 2" key="1">
    <citation type="journal article" date="2019" name="Nat. Ecol. Evol.">
        <title>Megaphylogeny resolves global patterns of mushroom evolution.</title>
        <authorList>
            <person name="Varga T."/>
            <person name="Krizsan K."/>
            <person name="Foldi C."/>
            <person name="Dima B."/>
            <person name="Sanchez-Garcia M."/>
            <person name="Sanchez-Ramirez S."/>
            <person name="Szollosi G.J."/>
            <person name="Szarkandi J.G."/>
            <person name="Papp V."/>
            <person name="Albert L."/>
            <person name="Andreopoulos W."/>
            <person name="Angelini C."/>
            <person name="Antonin V."/>
            <person name="Barry K.W."/>
            <person name="Bougher N.L."/>
            <person name="Buchanan P."/>
            <person name="Buyck B."/>
            <person name="Bense V."/>
            <person name="Catcheside P."/>
            <person name="Chovatia M."/>
            <person name="Cooper J."/>
            <person name="Damon W."/>
            <person name="Desjardin D."/>
            <person name="Finy P."/>
            <person name="Geml J."/>
            <person name="Haridas S."/>
            <person name="Hughes K."/>
            <person name="Justo A."/>
            <person name="Karasinski D."/>
            <person name="Kautmanova I."/>
            <person name="Kiss B."/>
            <person name="Kocsube S."/>
            <person name="Kotiranta H."/>
            <person name="LaButti K.M."/>
            <person name="Lechner B.E."/>
            <person name="Liimatainen K."/>
            <person name="Lipzen A."/>
            <person name="Lukacs Z."/>
            <person name="Mihaltcheva S."/>
            <person name="Morgado L.N."/>
            <person name="Niskanen T."/>
            <person name="Noordeloos M.E."/>
            <person name="Ohm R.A."/>
            <person name="Ortiz-Santana B."/>
            <person name="Ovrebo C."/>
            <person name="Racz N."/>
            <person name="Riley R."/>
            <person name="Savchenko A."/>
            <person name="Shiryaev A."/>
            <person name="Soop K."/>
            <person name="Spirin V."/>
            <person name="Szebenyi C."/>
            <person name="Tomsovsky M."/>
            <person name="Tulloss R.E."/>
            <person name="Uehling J."/>
            <person name="Grigoriev I.V."/>
            <person name="Vagvolgyi C."/>
            <person name="Papp T."/>
            <person name="Martin F.M."/>
            <person name="Miettinen O."/>
            <person name="Hibbett D.S."/>
            <person name="Nagy L.G."/>
        </authorList>
    </citation>
    <scope>NUCLEOTIDE SEQUENCE [LARGE SCALE GENOMIC DNA]</scope>
    <source>
        <strain evidence="1 2">NL-1719</strain>
    </source>
</reference>
<keyword evidence="2" id="KW-1185">Reference proteome</keyword>
<organism evidence="1 2">
    <name type="scientific">Pluteus cervinus</name>
    <dbReference type="NCBI Taxonomy" id="181527"/>
    <lineage>
        <taxon>Eukaryota</taxon>
        <taxon>Fungi</taxon>
        <taxon>Dikarya</taxon>
        <taxon>Basidiomycota</taxon>
        <taxon>Agaricomycotina</taxon>
        <taxon>Agaricomycetes</taxon>
        <taxon>Agaricomycetidae</taxon>
        <taxon>Agaricales</taxon>
        <taxon>Pluteineae</taxon>
        <taxon>Pluteaceae</taxon>
        <taxon>Pluteus</taxon>
    </lineage>
</organism>
<name>A0ACD3BA40_9AGAR</name>
<evidence type="ECO:0000313" key="1">
    <source>
        <dbReference type="EMBL" id="TFK74504.1"/>
    </source>
</evidence>
<proteinExistence type="predicted"/>
<protein>
    <submittedName>
        <fullName evidence="1">Uncharacterized protein</fullName>
    </submittedName>
</protein>